<keyword evidence="2" id="KW-1185">Reference proteome</keyword>
<evidence type="ECO:0000313" key="1">
    <source>
        <dbReference type="EMBL" id="TCO46552.1"/>
    </source>
</evidence>
<name>A0A4R2IPK3_9PSEU</name>
<dbReference type="OrthoDB" id="3696407at2"/>
<organism evidence="1 2">
    <name type="scientific">Actinocrispum wychmicini</name>
    <dbReference type="NCBI Taxonomy" id="1213861"/>
    <lineage>
        <taxon>Bacteria</taxon>
        <taxon>Bacillati</taxon>
        <taxon>Actinomycetota</taxon>
        <taxon>Actinomycetes</taxon>
        <taxon>Pseudonocardiales</taxon>
        <taxon>Pseudonocardiaceae</taxon>
        <taxon>Actinocrispum</taxon>
    </lineage>
</organism>
<dbReference type="RefSeq" id="WP_132125997.1">
    <property type="nucleotide sequence ID" value="NZ_SLWS01000019.1"/>
</dbReference>
<evidence type="ECO:0000313" key="2">
    <source>
        <dbReference type="Proteomes" id="UP000295680"/>
    </source>
</evidence>
<dbReference type="Proteomes" id="UP000295680">
    <property type="component" value="Unassembled WGS sequence"/>
</dbReference>
<gene>
    <name evidence="1" type="ORF">EV192_119131</name>
</gene>
<sequence>MTISELADSLRAVTEMMERARATTSGVVPQLAEAKAALLVVRQEPNGYNPVELDHAMAELGTAGDLIARARQSVMDYLMRL</sequence>
<dbReference type="EMBL" id="SLWS01000019">
    <property type="protein sequence ID" value="TCO46552.1"/>
    <property type="molecule type" value="Genomic_DNA"/>
</dbReference>
<proteinExistence type="predicted"/>
<protein>
    <submittedName>
        <fullName evidence="1">Uncharacterized protein</fullName>
    </submittedName>
</protein>
<accession>A0A4R2IPK3</accession>
<dbReference type="AlphaFoldDB" id="A0A4R2IPK3"/>
<comment type="caution">
    <text evidence="1">The sequence shown here is derived from an EMBL/GenBank/DDBJ whole genome shotgun (WGS) entry which is preliminary data.</text>
</comment>
<reference evidence="1 2" key="1">
    <citation type="submission" date="2019-03" db="EMBL/GenBank/DDBJ databases">
        <title>Genomic Encyclopedia of Type Strains, Phase IV (KMG-IV): sequencing the most valuable type-strain genomes for metagenomic binning, comparative biology and taxonomic classification.</title>
        <authorList>
            <person name="Goeker M."/>
        </authorList>
    </citation>
    <scope>NUCLEOTIDE SEQUENCE [LARGE SCALE GENOMIC DNA]</scope>
    <source>
        <strain evidence="1 2">DSM 45934</strain>
    </source>
</reference>